<evidence type="ECO:0000256" key="5">
    <source>
        <dbReference type="ARBA" id="ARBA00023136"/>
    </source>
</evidence>
<name>A0ABW4DC53_9BACL</name>
<feature type="transmembrane region" description="Helical" evidence="6">
    <location>
        <begin position="164"/>
        <end position="187"/>
    </location>
</feature>
<keyword evidence="5 6" id="KW-0472">Membrane</keyword>
<evidence type="ECO:0000256" key="3">
    <source>
        <dbReference type="ARBA" id="ARBA00022692"/>
    </source>
</evidence>
<evidence type="ECO:0000259" key="7">
    <source>
        <dbReference type="Pfam" id="PF02683"/>
    </source>
</evidence>
<feature type="domain" description="Cytochrome C biogenesis protein transmembrane" evidence="7">
    <location>
        <begin position="8"/>
        <end position="216"/>
    </location>
</feature>
<sequence length="238" mass="26187">MTNVNAGLAIIAGLVSFFSPCCLPLYPAYLSYMTGLSARELEEGRHKAEVRYRTVGHTLAFVLGFSVVFYSLGASVGLLGEWFENYRDTLRVLAGLLILFMALVSLGVVRPLFLMREHKLRWTWKPAGYAGSFVIGIGFAAGWSPCIGPMLTAIIALAAVEHHIWFKLMTGYALGFAIPFFALALLAGSVRLSSRYTSIIMKTGGVLLVITGILLVTDRMTEITLFLQRITPDWLLVM</sequence>
<dbReference type="InterPro" id="IPR003834">
    <property type="entry name" value="Cyt_c_assmbl_TM_dom"/>
</dbReference>
<dbReference type="PANTHER" id="PTHR31272">
    <property type="entry name" value="CYTOCHROME C-TYPE BIOGENESIS PROTEIN HI_1454-RELATED"/>
    <property type="match status" value="1"/>
</dbReference>
<gene>
    <name evidence="8" type="ORF">ACFQ5D_11845</name>
</gene>
<feature type="transmembrane region" description="Helical" evidence="6">
    <location>
        <begin position="199"/>
        <end position="217"/>
    </location>
</feature>
<evidence type="ECO:0000313" key="9">
    <source>
        <dbReference type="Proteomes" id="UP001597340"/>
    </source>
</evidence>
<proteinExistence type="inferred from homology"/>
<evidence type="ECO:0000256" key="2">
    <source>
        <dbReference type="ARBA" id="ARBA00006143"/>
    </source>
</evidence>
<evidence type="ECO:0000256" key="1">
    <source>
        <dbReference type="ARBA" id="ARBA00004141"/>
    </source>
</evidence>
<keyword evidence="9" id="KW-1185">Reference proteome</keyword>
<keyword evidence="4 6" id="KW-1133">Transmembrane helix</keyword>
<dbReference type="RefSeq" id="WP_229524292.1">
    <property type="nucleotide sequence ID" value="NZ_JAFFQR010000064.1"/>
</dbReference>
<keyword evidence="3 6" id="KW-0812">Transmembrane</keyword>
<comment type="similarity">
    <text evidence="2">Belongs to the DsbD family.</text>
</comment>
<dbReference type="Proteomes" id="UP001597340">
    <property type="component" value="Unassembled WGS sequence"/>
</dbReference>
<organism evidence="8 9">
    <name type="scientific">Paenibacillus farraposensis</name>
    <dbReference type="NCBI Taxonomy" id="2807095"/>
    <lineage>
        <taxon>Bacteria</taxon>
        <taxon>Bacillati</taxon>
        <taxon>Bacillota</taxon>
        <taxon>Bacilli</taxon>
        <taxon>Bacillales</taxon>
        <taxon>Paenibacillaceae</taxon>
        <taxon>Paenibacillus</taxon>
    </lineage>
</organism>
<evidence type="ECO:0000256" key="6">
    <source>
        <dbReference type="SAM" id="Phobius"/>
    </source>
</evidence>
<dbReference type="PANTHER" id="PTHR31272:SF4">
    <property type="entry name" value="CYTOCHROME C-TYPE BIOGENESIS PROTEIN HI_1454-RELATED"/>
    <property type="match status" value="1"/>
</dbReference>
<dbReference type="EMBL" id="JBHTNZ010000013">
    <property type="protein sequence ID" value="MFD1462084.1"/>
    <property type="molecule type" value="Genomic_DNA"/>
</dbReference>
<comment type="caution">
    <text evidence="8">The sequence shown here is derived from an EMBL/GenBank/DDBJ whole genome shotgun (WGS) entry which is preliminary data.</text>
</comment>
<reference evidence="9" key="1">
    <citation type="journal article" date="2019" name="Int. J. Syst. Evol. Microbiol.">
        <title>The Global Catalogue of Microorganisms (GCM) 10K type strain sequencing project: providing services to taxonomists for standard genome sequencing and annotation.</title>
        <authorList>
            <consortium name="The Broad Institute Genomics Platform"/>
            <consortium name="The Broad Institute Genome Sequencing Center for Infectious Disease"/>
            <person name="Wu L."/>
            <person name="Ma J."/>
        </authorList>
    </citation>
    <scope>NUCLEOTIDE SEQUENCE [LARGE SCALE GENOMIC DNA]</scope>
    <source>
        <strain evidence="9">CCM 9147</strain>
    </source>
</reference>
<evidence type="ECO:0000256" key="4">
    <source>
        <dbReference type="ARBA" id="ARBA00022989"/>
    </source>
</evidence>
<comment type="subcellular location">
    <subcellularLocation>
        <location evidence="1">Membrane</location>
        <topology evidence="1">Multi-pass membrane protein</topology>
    </subcellularLocation>
</comment>
<protein>
    <submittedName>
        <fullName evidence="8">Cytochrome c biogenesis CcdA family protein</fullName>
    </submittedName>
</protein>
<evidence type="ECO:0000313" key="8">
    <source>
        <dbReference type="EMBL" id="MFD1462084.1"/>
    </source>
</evidence>
<dbReference type="InterPro" id="IPR051790">
    <property type="entry name" value="Cytochrome_c-biogenesis_DsbD"/>
</dbReference>
<feature type="transmembrane region" description="Helical" evidence="6">
    <location>
        <begin position="133"/>
        <end position="158"/>
    </location>
</feature>
<feature type="transmembrane region" description="Helical" evidence="6">
    <location>
        <begin position="50"/>
        <end position="72"/>
    </location>
</feature>
<feature type="transmembrane region" description="Helical" evidence="6">
    <location>
        <begin position="92"/>
        <end position="113"/>
    </location>
</feature>
<feature type="transmembrane region" description="Helical" evidence="6">
    <location>
        <begin position="6"/>
        <end position="29"/>
    </location>
</feature>
<dbReference type="Pfam" id="PF02683">
    <property type="entry name" value="DsbD_TM"/>
    <property type="match status" value="1"/>
</dbReference>
<accession>A0ABW4DC53</accession>